<dbReference type="GO" id="GO:0009055">
    <property type="term" value="F:electron transfer activity"/>
    <property type="evidence" value="ECO:0007669"/>
    <property type="project" value="UniProtKB-UniRule"/>
</dbReference>
<reference evidence="8" key="1">
    <citation type="journal article" date="2014" name="Int. J. Syst. Evol. Microbiol.">
        <title>Complete genome sequence of Corynebacterium casei LMG S-19264T (=DSM 44701T), isolated from a smear-ripened cheese.</title>
        <authorList>
            <consortium name="US DOE Joint Genome Institute (JGI-PGF)"/>
            <person name="Walter F."/>
            <person name="Albersmeier A."/>
            <person name="Kalinowski J."/>
            <person name="Ruckert C."/>
        </authorList>
    </citation>
    <scope>NUCLEOTIDE SEQUENCE</scope>
    <source>
        <strain evidence="8">KCTC 22164</strain>
    </source>
</reference>
<evidence type="ECO:0000256" key="6">
    <source>
        <dbReference type="HAMAP-Rule" id="MF_01216"/>
    </source>
</evidence>
<dbReference type="Gene3D" id="3.40.50.360">
    <property type="match status" value="1"/>
</dbReference>
<evidence type="ECO:0000313" key="8">
    <source>
        <dbReference type="EMBL" id="GGW95637.1"/>
    </source>
</evidence>
<dbReference type="GO" id="GO:0016652">
    <property type="term" value="F:oxidoreductase activity, acting on NAD(P)H as acceptor"/>
    <property type="evidence" value="ECO:0007669"/>
    <property type="project" value="UniProtKB-UniRule"/>
</dbReference>
<evidence type="ECO:0000256" key="5">
    <source>
        <dbReference type="ARBA" id="ARBA00048542"/>
    </source>
</evidence>
<sequence>MKKVLVVYSSLNQADGNSTKIAQTYLSALKASQSVTVTERDLVEMSLPHLSAKEMQAWSVAASQRNADQQALAAMSDTLVAEVQAADEIILAVPMYNFGIPSLLKAWLDRIARAGVTFRYTENGPVGLLEEKTVTVLAARGGMYAGTDKDRQSAYLQHFFSFIGIDDVRMVYAEGLAMGDTAARQGFDHANAKIIELTA</sequence>
<comment type="function">
    <text evidence="6">Quinone reductase that provides resistance to thiol-specific stress caused by electrophilic quinones.</text>
</comment>
<name>A0A918JRC0_9ALTE</name>
<organism evidence="8 9">
    <name type="scientific">Alteromonas halophila</name>
    <dbReference type="NCBI Taxonomy" id="516698"/>
    <lineage>
        <taxon>Bacteria</taxon>
        <taxon>Pseudomonadati</taxon>
        <taxon>Pseudomonadota</taxon>
        <taxon>Gammaproteobacteria</taxon>
        <taxon>Alteromonadales</taxon>
        <taxon>Alteromonadaceae</taxon>
        <taxon>Alteromonas/Salinimonas group</taxon>
        <taxon>Alteromonas</taxon>
    </lineage>
</organism>
<keyword evidence="1 6" id="KW-0285">Flavoprotein</keyword>
<dbReference type="HAMAP" id="MF_01216">
    <property type="entry name" value="Azoreductase_type1"/>
    <property type="match status" value="1"/>
</dbReference>
<evidence type="ECO:0000256" key="2">
    <source>
        <dbReference type="ARBA" id="ARBA00022643"/>
    </source>
</evidence>
<dbReference type="EC" id="1.7.1.17" evidence="6"/>
<dbReference type="RefSeq" id="WP_189408182.1">
    <property type="nucleotide sequence ID" value="NZ_BMXP01000012.1"/>
</dbReference>
<reference evidence="8" key="2">
    <citation type="submission" date="2020-09" db="EMBL/GenBank/DDBJ databases">
        <authorList>
            <person name="Sun Q."/>
            <person name="Kim S."/>
        </authorList>
    </citation>
    <scope>NUCLEOTIDE SEQUENCE</scope>
    <source>
        <strain evidence="8">KCTC 22164</strain>
    </source>
</reference>
<comment type="catalytic activity">
    <reaction evidence="5">
        <text>N,N-dimethyl-1,4-phenylenediamine + anthranilate + 2 NAD(+) = 2-(4-dimethylaminophenyl)diazenylbenzoate + 2 NADH + 2 H(+)</text>
        <dbReference type="Rhea" id="RHEA:55872"/>
        <dbReference type="ChEBI" id="CHEBI:15378"/>
        <dbReference type="ChEBI" id="CHEBI:15783"/>
        <dbReference type="ChEBI" id="CHEBI:16567"/>
        <dbReference type="ChEBI" id="CHEBI:57540"/>
        <dbReference type="ChEBI" id="CHEBI:57945"/>
        <dbReference type="ChEBI" id="CHEBI:71579"/>
        <dbReference type="EC" id="1.7.1.17"/>
    </reaction>
    <physiologicalReaction direction="right-to-left" evidence="5">
        <dbReference type="Rhea" id="RHEA:55874"/>
    </physiologicalReaction>
</comment>
<keyword evidence="9" id="KW-1185">Reference proteome</keyword>
<keyword evidence="2 6" id="KW-0288">FMN</keyword>
<keyword evidence="3 6" id="KW-0560">Oxidoreductase</keyword>
<dbReference type="InterPro" id="IPR050104">
    <property type="entry name" value="FMN-dep_NADH:Q_OxRdtase_AzoR1"/>
</dbReference>
<dbReference type="PANTHER" id="PTHR43741">
    <property type="entry name" value="FMN-DEPENDENT NADH-AZOREDUCTASE 1"/>
    <property type="match status" value="1"/>
</dbReference>
<evidence type="ECO:0000256" key="1">
    <source>
        <dbReference type="ARBA" id="ARBA00022630"/>
    </source>
</evidence>
<dbReference type="InterPro" id="IPR023048">
    <property type="entry name" value="NADH:quinone_OxRdtase_FMN_depd"/>
</dbReference>
<dbReference type="SUPFAM" id="SSF52218">
    <property type="entry name" value="Flavoproteins"/>
    <property type="match status" value="1"/>
</dbReference>
<comment type="catalytic activity">
    <reaction evidence="6">
        <text>2 a quinone + NADH + H(+) = 2 a 1,4-benzosemiquinone + NAD(+)</text>
        <dbReference type="Rhea" id="RHEA:65952"/>
        <dbReference type="ChEBI" id="CHEBI:15378"/>
        <dbReference type="ChEBI" id="CHEBI:57540"/>
        <dbReference type="ChEBI" id="CHEBI:57945"/>
        <dbReference type="ChEBI" id="CHEBI:132124"/>
        <dbReference type="ChEBI" id="CHEBI:134225"/>
    </reaction>
</comment>
<gene>
    <name evidence="8" type="primary">acpD</name>
    <name evidence="6" type="synonym">azoR</name>
    <name evidence="8" type="ORF">GCM10007391_32230</name>
</gene>
<dbReference type="InterPro" id="IPR029039">
    <property type="entry name" value="Flavoprotein-like_sf"/>
</dbReference>
<feature type="domain" description="Flavodoxin-like fold" evidence="7">
    <location>
        <begin position="2"/>
        <end position="195"/>
    </location>
</feature>
<keyword evidence="4 6" id="KW-0520">NAD</keyword>
<comment type="similarity">
    <text evidence="6">Belongs to the azoreductase type 1 family.</text>
</comment>
<dbReference type="Proteomes" id="UP000631300">
    <property type="component" value="Unassembled WGS sequence"/>
</dbReference>
<dbReference type="EMBL" id="BMXP01000012">
    <property type="protein sequence ID" value="GGW95637.1"/>
    <property type="molecule type" value="Genomic_DNA"/>
</dbReference>
<evidence type="ECO:0000256" key="3">
    <source>
        <dbReference type="ARBA" id="ARBA00023002"/>
    </source>
</evidence>
<dbReference type="PANTHER" id="PTHR43741:SF2">
    <property type="entry name" value="FMN-DEPENDENT NADH:QUINONE OXIDOREDUCTASE"/>
    <property type="match status" value="1"/>
</dbReference>
<feature type="binding site" evidence="6">
    <location>
        <begin position="95"/>
        <end position="98"/>
    </location>
    <ligand>
        <name>FMN</name>
        <dbReference type="ChEBI" id="CHEBI:58210"/>
    </ligand>
</feature>
<comment type="subunit">
    <text evidence="6">Homodimer.</text>
</comment>
<feature type="binding site" evidence="6">
    <location>
        <position position="10"/>
    </location>
    <ligand>
        <name>FMN</name>
        <dbReference type="ChEBI" id="CHEBI:58210"/>
    </ligand>
</feature>
<comment type="caution">
    <text evidence="6">Lacks conserved residue(s) required for the propagation of feature annotation.</text>
</comment>
<proteinExistence type="inferred from homology"/>
<dbReference type="GO" id="GO:0010181">
    <property type="term" value="F:FMN binding"/>
    <property type="evidence" value="ECO:0007669"/>
    <property type="project" value="UniProtKB-UniRule"/>
</dbReference>
<dbReference type="Pfam" id="PF02525">
    <property type="entry name" value="Flavodoxin_2"/>
    <property type="match status" value="1"/>
</dbReference>
<evidence type="ECO:0000256" key="4">
    <source>
        <dbReference type="ARBA" id="ARBA00023027"/>
    </source>
</evidence>
<comment type="caution">
    <text evidence="8">The sequence shown here is derived from an EMBL/GenBank/DDBJ whole genome shotgun (WGS) entry which is preliminary data.</text>
</comment>
<dbReference type="InterPro" id="IPR003680">
    <property type="entry name" value="Flavodoxin_fold"/>
</dbReference>
<dbReference type="AlphaFoldDB" id="A0A918JRC0"/>
<comment type="function">
    <text evidence="6">Also exhibits azoreductase activity. Catalyzes the reductive cleavage of the azo bond in aromatic azo compounds to the corresponding amines.</text>
</comment>
<dbReference type="GO" id="GO:0016655">
    <property type="term" value="F:oxidoreductase activity, acting on NAD(P)H, quinone or similar compound as acceptor"/>
    <property type="evidence" value="ECO:0007669"/>
    <property type="project" value="InterPro"/>
</dbReference>
<dbReference type="EC" id="1.6.5.-" evidence="6"/>
<evidence type="ECO:0000313" key="9">
    <source>
        <dbReference type="Proteomes" id="UP000631300"/>
    </source>
</evidence>
<evidence type="ECO:0000259" key="7">
    <source>
        <dbReference type="Pfam" id="PF02525"/>
    </source>
</evidence>
<protein>
    <recommendedName>
        <fullName evidence="6">FMN dependent NADH:quinone oxidoreductase</fullName>
        <ecNumber evidence="6">1.6.5.-</ecNumber>
    </recommendedName>
    <alternativeName>
        <fullName evidence="6">Azo-dye reductase</fullName>
    </alternativeName>
    <alternativeName>
        <fullName evidence="6">FMN-dependent NADH-azo compound oxidoreductase</fullName>
    </alternativeName>
    <alternativeName>
        <fullName evidence="6">FMN-dependent NADH-azoreductase</fullName>
        <ecNumber evidence="6">1.7.1.17</ecNumber>
    </alternativeName>
</protein>
<comment type="cofactor">
    <cofactor evidence="6">
        <name>FMN</name>
        <dbReference type="ChEBI" id="CHEBI:58210"/>
    </cofactor>
    <text evidence="6">Binds 1 FMN per subunit.</text>
</comment>
<accession>A0A918JRC0</accession>